<dbReference type="Pfam" id="PF13445">
    <property type="entry name" value="zf-RING_UBOX"/>
    <property type="match status" value="1"/>
</dbReference>
<accession>A0A914E0M5</accession>
<feature type="domain" description="RING-type" evidence="8">
    <location>
        <begin position="44"/>
        <end position="78"/>
    </location>
</feature>
<organism evidence="11 12">
    <name type="scientific">Acrobeloides nanus</name>
    <dbReference type="NCBI Taxonomy" id="290746"/>
    <lineage>
        <taxon>Eukaryota</taxon>
        <taxon>Metazoa</taxon>
        <taxon>Ecdysozoa</taxon>
        <taxon>Nematoda</taxon>
        <taxon>Chromadorea</taxon>
        <taxon>Rhabditida</taxon>
        <taxon>Tylenchina</taxon>
        <taxon>Cephalobomorpha</taxon>
        <taxon>Cephaloboidea</taxon>
        <taxon>Cephalobidae</taxon>
        <taxon>Acrobeloides</taxon>
    </lineage>
</organism>
<dbReference type="PROSITE" id="PS50145">
    <property type="entry name" value="ZF_TRAF"/>
    <property type="match status" value="2"/>
</dbReference>
<evidence type="ECO:0000256" key="2">
    <source>
        <dbReference type="ARBA" id="ARBA00022490"/>
    </source>
</evidence>
<dbReference type="WBParaSite" id="ACRNAN_scaffold4929.g13526.t1">
    <property type="protein sequence ID" value="ACRNAN_scaffold4929.g13526.t1"/>
    <property type="gene ID" value="ACRNAN_scaffold4929.g13526"/>
</dbReference>
<dbReference type="Gene3D" id="3.30.40.10">
    <property type="entry name" value="Zinc/RING finger domain, C3HC4 (zinc finger)"/>
    <property type="match status" value="3"/>
</dbReference>
<evidence type="ECO:0000256" key="5">
    <source>
        <dbReference type="ARBA" id="ARBA00022771"/>
    </source>
</evidence>
<evidence type="ECO:0000256" key="1">
    <source>
        <dbReference type="ARBA" id="ARBA00004496"/>
    </source>
</evidence>
<keyword evidence="2" id="KW-0963">Cytoplasm</keyword>
<dbReference type="SMART" id="SM00061">
    <property type="entry name" value="MATH"/>
    <property type="match status" value="1"/>
</dbReference>
<dbReference type="CDD" id="cd00270">
    <property type="entry name" value="MATH_TRAF_C"/>
    <property type="match status" value="1"/>
</dbReference>
<sequence>MSPKPYEEGVNSHAQTFSVSNENAAESPNIDIVFVKEIQKSLQCLICSQVLRSPIKLPCGHTFCTNCLTGMTTCQSCNKEFDPNKIKIDKETQRQIQQLEVKCSFFDNGCTWMGILKNLAAHTLNCEFADVVCPRGCGEVYAKKDEAKHLNEDCSKKTKACEHCQKEISVKGMQIHLKVCPSVIINCPNKCGLANRPRSEINDHLPVCPKAGSACPFAEFGCIYTGGRENLQKHIKGQPVQHLSFLCDGVLELKTLLSHVQLNMEKMVRNMDIIHKRIDSLEKLYGAQFIWRIDNVRQKQNEARSGARSTIFSPPFLSGRHGYKLILSASLYGDGPVRGQQLSIFISIMRGEFDALLPWPFVHKVTFTLMDQNPNFDDRKHIAYVIKPHSSFENKPFLDRPISERNASFGAQKFCELEIAEKYVKNDVMYIKCNIDTENMVVL</sequence>
<dbReference type="GO" id="GO:0005737">
    <property type="term" value="C:cytoplasm"/>
    <property type="evidence" value="ECO:0007669"/>
    <property type="project" value="UniProtKB-SubCell"/>
</dbReference>
<dbReference type="InterPro" id="IPR027370">
    <property type="entry name" value="Znf-RING_euk"/>
</dbReference>
<dbReference type="GO" id="GO:0007165">
    <property type="term" value="P:signal transduction"/>
    <property type="evidence" value="ECO:0007669"/>
    <property type="project" value="InterPro"/>
</dbReference>
<dbReference type="PANTHER" id="PTHR10131:SF151">
    <property type="entry name" value="TNF RECEPTOR ASSOCIATED FACTOR (TRAF) HOMOLOG"/>
    <property type="match status" value="1"/>
</dbReference>
<keyword evidence="6 7" id="KW-0862">Zinc</keyword>
<keyword evidence="5 7" id="KW-0863">Zinc-finger</keyword>
<keyword evidence="11" id="KW-1185">Reference proteome</keyword>
<dbReference type="Pfam" id="PF02176">
    <property type="entry name" value="zf-TRAF"/>
    <property type="match status" value="1"/>
</dbReference>
<dbReference type="PROSITE" id="PS50144">
    <property type="entry name" value="MATH"/>
    <property type="match status" value="1"/>
</dbReference>
<dbReference type="SMART" id="SM00184">
    <property type="entry name" value="RING"/>
    <property type="match status" value="1"/>
</dbReference>
<dbReference type="FunFam" id="3.30.40.10:FF:000121">
    <property type="entry name" value="TNF receptor-associated factor"/>
    <property type="match status" value="1"/>
</dbReference>
<dbReference type="AlphaFoldDB" id="A0A914E0M5"/>
<feature type="domain" description="TRAF-type" evidence="10">
    <location>
        <begin position="176"/>
        <end position="232"/>
    </location>
</feature>
<feature type="zinc finger region" description="TRAF-type" evidence="7">
    <location>
        <begin position="121"/>
        <end position="174"/>
    </location>
</feature>
<feature type="domain" description="TRAF-type" evidence="10">
    <location>
        <begin position="121"/>
        <end position="174"/>
    </location>
</feature>
<evidence type="ECO:0000256" key="7">
    <source>
        <dbReference type="PROSITE-ProRule" id="PRU00207"/>
    </source>
</evidence>
<comment type="subcellular location">
    <subcellularLocation>
        <location evidence="1">Cytoplasm</location>
    </subcellularLocation>
</comment>
<feature type="zinc finger region" description="TRAF-type" evidence="7">
    <location>
        <begin position="176"/>
        <end position="232"/>
    </location>
</feature>
<dbReference type="InterPro" id="IPR049342">
    <property type="entry name" value="TRAF1-6_MATH_dom"/>
</dbReference>
<dbReference type="InterPro" id="IPR008974">
    <property type="entry name" value="TRAF-like"/>
</dbReference>
<evidence type="ECO:0000313" key="12">
    <source>
        <dbReference type="WBParaSite" id="ACRNAN_scaffold4929.g13526.t1"/>
    </source>
</evidence>
<dbReference type="FunFam" id="2.60.210.10:FF:000017">
    <property type="entry name" value="TNF receptor-associated factor"/>
    <property type="match status" value="1"/>
</dbReference>
<dbReference type="SUPFAM" id="SSF49599">
    <property type="entry name" value="TRAF domain-like"/>
    <property type="match status" value="3"/>
</dbReference>
<dbReference type="InterPro" id="IPR013083">
    <property type="entry name" value="Znf_RING/FYVE/PHD"/>
</dbReference>
<dbReference type="GO" id="GO:0008270">
    <property type="term" value="F:zinc ion binding"/>
    <property type="evidence" value="ECO:0007669"/>
    <property type="project" value="UniProtKB-KW"/>
</dbReference>
<dbReference type="Pfam" id="PF21355">
    <property type="entry name" value="TRAF-mep_MATH"/>
    <property type="match status" value="1"/>
</dbReference>
<dbReference type="InterPro" id="IPR001293">
    <property type="entry name" value="Znf_TRAF"/>
</dbReference>
<dbReference type="PIRSF" id="PIRSF015614">
    <property type="entry name" value="TRAF"/>
    <property type="match status" value="1"/>
</dbReference>
<evidence type="ECO:0000256" key="4">
    <source>
        <dbReference type="ARBA" id="ARBA00022737"/>
    </source>
</evidence>
<evidence type="ECO:0000256" key="3">
    <source>
        <dbReference type="ARBA" id="ARBA00022723"/>
    </source>
</evidence>
<proteinExistence type="predicted"/>
<dbReference type="InterPro" id="IPR017907">
    <property type="entry name" value="Znf_RING_CS"/>
</dbReference>
<dbReference type="InterPro" id="IPR002083">
    <property type="entry name" value="MATH/TRAF_dom"/>
</dbReference>
<name>A0A914E0M5_9BILA</name>
<feature type="domain" description="MATH" evidence="9">
    <location>
        <begin position="286"/>
        <end position="435"/>
    </location>
</feature>
<dbReference type="SUPFAM" id="SSF57850">
    <property type="entry name" value="RING/U-box"/>
    <property type="match status" value="1"/>
</dbReference>
<dbReference type="Gene3D" id="2.60.210.10">
    <property type="entry name" value="Apoptosis, Tumor Necrosis Factor Receptor Associated Protein 2, Chain A"/>
    <property type="match status" value="1"/>
</dbReference>
<evidence type="ECO:0000256" key="6">
    <source>
        <dbReference type="ARBA" id="ARBA00022833"/>
    </source>
</evidence>
<protein>
    <submittedName>
        <fullName evidence="12">TNF receptor-associated factor</fullName>
    </submittedName>
</protein>
<evidence type="ECO:0000259" key="8">
    <source>
        <dbReference type="PROSITE" id="PS50089"/>
    </source>
</evidence>
<dbReference type="PANTHER" id="PTHR10131">
    <property type="entry name" value="TNF RECEPTOR ASSOCIATED FACTOR"/>
    <property type="match status" value="1"/>
</dbReference>
<evidence type="ECO:0000313" key="11">
    <source>
        <dbReference type="Proteomes" id="UP000887540"/>
    </source>
</evidence>
<dbReference type="PROSITE" id="PS00518">
    <property type="entry name" value="ZF_RING_1"/>
    <property type="match status" value="1"/>
</dbReference>
<dbReference type="PROSITE" id="PS50089">
    <property type="entry name" value="ZF_RING_2"/>
    <property type="match status" value="1"/>
</dbReference>
<dbReference type="InterPro" id="IPR001841">
    <property type="entry name" value="Znf_RING"/>
</dbReference>
<dbReference type="GO" id="GO:0043122">
    <property type="term" value="P:regulation of canonical NF-kappaB signal transduction"/>
    <property type="evidence" value="ECO:0007669"/>
    <property type="project" value="TreeGrafter"/>
</dbReference>
<dbReference type="Proteomes" id="UP000887540">
    <property type="component" value="Unplaced"/>
</dbReference>
<reference evidence="12" key="1">
    <citation type="submission" date="2022-11" db="UniProtKB">
        <authorList>
            <consortium name="WormBaseParasite"/>
        </authorList>
    </citation>
    <scope>IDENTIFICATION</scope>
</reference>
<evidence type="ECO:0000259" key="9">
    <source>
        <dbReference type="PROSITE" id="PS50144"/>
    </source>
</evidence>
<keyword evidence="3 7" id="KW-0479">Metal-binding</keyword>
<dbReference type="InterPro" id="IPR012227">
    <property type="entry name" value="TNF_rcpt-assoc_TRAF_met"/>
</dbReference>
<evidence type="ECO:0000259" key="10">
    <source>
        <dbReference type="PROSITE" id="PS50145"/>
    </source>
</evidence>
<keyword evidence="4" id="KW-0677">Repeat</keyword>
<dbReference type="GO" id="GO:0042981">
    <property type="term" value="P:regulation of apoptotic process"/>
    <property type="evidence" value="ECO:0007669"/>
    <property type="project" value="InterPro"/>
</dbReference>